<dbReference type="CDD" id="cd05237">
    <property type="entry name" value="UDP_invert_4-6DH_SDR_e"/>
    <property type="match status" value="1"/>
</dbReference>
<dbReference type="InterPro" id="IPR029063">
    <property type="entry name" value="SAM-dependent_MTases_sf"/>
</dbReference>
<evidence type="ECO:0000256" key="1">
    <source>
        <dbReference type="ARBA" id="ARBA00007430"/>
    </source>
</evidence>
<feature type="domain" description="Polysaccharide biosynthesis protein CapD-like" evidence="3">
    <location>
        <begin position="284"/>
        <end position="577"/>
    </location>
</feature>
<dbReference type="InterPro" id="IPR051203">
    <property type="entry name" value="Polysaccharide_Synthase-Rel"/>
</dbReference>
<feature type="transmembrane region" description="Helical" evidence="2">
    <location>
        <begin position="109"/>
        <end position="130"/>
    </location>
</feature>
<evidence type="ECO:0000259" key="3">
    <source>
        <dbReference type="Pfam" id="PF02719"/>
    </source>
</evidence>
<comment type="similarity">
    <text evidence="1">Belongs to the polysaccharide synthase family.</text>
</comment>
<feature type="transmembrane region" description="Helical" evidence="2">
    <location>
        <begin position="15"/>
        <end position="35"/>
    </location>
</feature>
<proteinExistence type="inferred from homology"/>
<organism evidence="4 5">
    <name type="scientific">Sulfitobacter faviae</name>
    <dbReference type="NCBI Taxonomy" id="1775881"/>
    <lineage>
        <taxon>Bacteria</taxon>
        <taxon>Pseudomonadati</taxon>
        <taxon>Pseudomonadota</taxon>
        <taxon>Alphaproteobacteria</taxon>
        <taxon>Rhodobacterales</taxon>
        <taxon>Roseobacteraceae</taxon>
        <taxon>Sulfitobacter</taxon>
    </lineage>
</organism>
<sequence>MLSIIKSLTKRQKRVIMLTLDSCLILLAAIIALAVRGLPEPFVDALLNYALTLPITLIVGVIVSIRLGVCTTQLNAYETAAVGSTAILGTILAAVSLLGATLLGLDFPIGVHVMFGAIFFSLVVLSRVILLHIVLQIYRTGDARCRVLIYGAGTTGTQLVSALRGHETIEPIAFVDDNIALQGLNVSKLPVYSPGGIAELTVEKQIDRVLLAVPSLSTPKQAQIARRLEKLGLEVQTLPSFAQLIGEEALVDKLSPVSPSRFLNRDEVTPLINEGGESYAGKVVFVSGAGGSIGSELCRQVLLCRPTKLVLFELSELALYNADMEIRQLAEGSDIEIVSVLGTVTDTRQLRKVLSQHGVNVVLHAAAYKHVPLVEANPLSGLVNNVLGTHALAEQAARAGVERFILVSTDKAVRPTNIMGGSKRLAELVIQDMARKYGGPGGVIFSMVRFGNVLGSSGSVVPLFQEQVSRGGPLTVTDRGVARYFMTVEEAVRLVLQAGSLAQGGEVFVLDMGKPVPILKLARQVIETAGYTVRDEDNPDGDIEIEITGLRPGEKMTEELTLSGLLINTAHPKIYSARENGLHELEIASALRDLREALVANDEALARQVVYRWVEGFAPPEALRRSS</sequence>
<evidence type="ECO:0000313" key="4">
    <source>
        <dbReference type="EMBL" id="WCE70484.1"/>
    </source>
</evidence>
<dbReference type="Proteomes" id="UP001210770">
    <property type="component" value="Chromosome"/>
</dbReference>
<dbReference type="SUPFAM" id="SSF53335">
    <property type="entry name" value="S-adenosyl-L-methionine-dependent methyltransferases"/>
    <property type="match status" value="1"/>
</dbReference>
<feature type="transmembrane region" description="Helical" evidence="2">
    <location>
        <begin position="81"/>
        <end position="103"/>
    </location>
</feature>
<dbReference type="AlphaFoldDB" id="A0AAX3LP53"/>
<feature type="transmembrane region" description="Helical" evidence="2">
    <location>
        <begin position="47"/>
        <end position="69"/>
    </location>
</feature>
<dbReference type="PANTHER" id="PTHR43318">
    <property type="entry name" value="UDP-N-ACETYLGLUCOSAMINE 4,6-DEHYDRATASE"/>
    <property type="match status" value="1"/>
</dbReference>
<dbReference type="InterPro" id="IPR036291">
    <property type="entry name" value="NAD(P)-bd_dom_sf"/>
</dbReference>
<name>A0AAX3LP53_9RHOB</name>
<keyword evidence="2" id="KW-0812">Transmembrane</keyword>
<reference evidence="4" key="1">
    <citation type="submission" date="2023-01" db="EMBL/GenBank/DDBJ databases">
        <title>Comparative genomic analysis of cold water coral derived Sulfitobacter faviae: insights into their metabolism and habitat adaptation.</title>
        <authorList>
            <person name="Guo Y."/>
            <person name="Lin S."/>
            <person name="Huang Z."/>
            <person name="Tang K."/>
            <person name="Wang X."/>
        </authorList>
    </citation>
    <scope>NUCLEOTIDE SEQUENCE</scope>
    <source>
        <strain evidence="4">SCSIO W_1865</strain>
    </source>
</reference>
<dbReference type="Gene3D" id="3.40.50.720">
    <property type="entry name" value="NAD(P)-binding Rossmann-like Domain"/>
    <property type="match status" value="2"/>
</dbReference>
<gene>
    <name evidence="4" type="ORF">PL336_01140</name>
</gene>
<dbReference type="RefSeq" id="WP_271688746.1">
    <property type="nucleotide sequence ID" value="NZ_CP116423.1"/>
</dbReference>
<dbReference type="PANTHER" id="PTHR43318:SF1">
    <property type="entry name" value="POLYSACCHARIDE BIOSYNTHESIS PROTEIN EPSC-RELATED"/>
    <property type="match status" value="1"/>
</dbReference>
<dbReference type="Pfam" id="PF02719">
    <property type="entry name" value="Polysacc_synt_2"/>
    <property type="match status" value="1"/>
</dbReference>
<evidence type="ECO:0000256" key="2">
    <source>
        <dbReference type="SAM" id="Phobius"/>
    </source>
</evidence>
<dbReference type="InterPro" id="IPR003869">
    <property type="entry name" value="Polysac_CapD-like"/>
</dbReference>
<evidence type="ECO:0000313" key="5">
    <source>
        <dbReference type="Proteomes" id="UP001210770"/>
    </source>
</evidence>
<accession>A0AAX3LP53</accession>
<dbReference type="SUPFAM" id="SSF51735">
    <property type="entry name" value="NAD(P)-binding Rossmann-fold domains"/>
    <property type="match status" value="1"/>
</dbReference>
<dbReference type="EMBL" id="CP116423">
    <property type="protein sequence ID" value="WCE70484.1"/>
    <property type="molecule type" value="Genomic_DNA"/>
</dbReference>
<protein>
    <submittedName>
        <fullName evidence="4">Nucleoside-diphosphate sugar epimerase/dehydratase</fullName>
    </submittedName>
</protein>
<keyword evidence="2" id="KW-0472">Membrane</keyword>
<keyword evidence="2" id="KW-1133">Transmembrane helix</keyword>